<feature type="domain" description="MBTPS1 fourth" evidence="7">
    <location>
        <begin position="384"/>
        <end position="425"/>
    </location>
</feature>
<evidence type="ECO:0000313" key="10">
    <source>
        <dbReference type="Proteomes" id="UP000276133"/>
    </source>
</evidence>
<keyword evidence="2 9" id="KW-0645">Protease</keyword>
<dbReference type="PROSITE" id="PS00138">
    <property type="entry name" value="SUBTILASE_SER"/>
    <property type="match status" value="1"/>
</dbReference>
<dbReference type="InterPro" id="IPR050131">
    <property type="entry name" value="Peptidase_S8_subtilisin-like"/>
</dbReference>
<dbReference type="PANTHER" id="PTHR43806:SF7">
    <property type="entry name" value="MEMBRANE-BOUND TRANSCRIPTION FACTOR SITE-1 PROTEASE"/>
    <property type="match status" value="1"/>
</dbReference>
<keyword evidence="10" id="KW-1185">Reference proteome</keyword>
<evidence type="ECO:0000256" key="1">
    <source>
        <dbReference type="ARBA" id="ARBA00011073"/>
    </source>
</evidence>
<dbReference type="PROSITE" id="PS00137">
    <property type="entry name" value="SUBTILASE_HIS"/>
    <property type="match status" value="1"/>
</dbReference>
<dbReference type="GO" id="GO:0004252">
    <property type="term" value="F:serine-type endopeptidase activity"/>
    <property type="evidence" value="ECO:0007669"/>
    <property type="project" value="InterPro"/>
</dbReference>
<sequence>MNIIERIDFTHENNPDDKIGHGTFVCGVIASQKECLGLAPDANIYIFKVFTKNQVSYTSWFLDAFNYAIMKKIDVLNLSIGGPDFMDMAFVRKVREVTSKRIIMVSGIGNDGPLYGTLNNPADQLDVIGVGGLGSDDKIAKFSSRGMTTWELPFGYGRVKPDIVTYATNVVGSQRNGSCRTLSGTSVASPIVAGAITLLLSSLSKAEKRRMNPASIKQILMASADRIEDANMFEQGFGKLNLIKAYKYLKNYKTQVSAIPSYVDLTECPYFWPYCTQPMYYSGMPVVINVTIVNPIKVSGKIQSPPKWYPSRKTNGGFLKFNFAYPTVLWPWSGYLSIGITVDSLASEFEGIVDGLVRFKVHSESNDLLNEINLYVKAKIIPTPSRKQRILWDQFHNLRYPSGYFPRDDLKMRNDPLDWNGDHVNI</sequence>
<dbReference type="InterPro" id="IPR057060">
    <property type="entry name" value="MBTPS1_3rd"/>
</dbReference>
<dbReference type="InterPro" id="IPR015500">
    <property type="entry name" value="Peptidase_S8_subtilisin-rel"/>
</dbReference>
<dbReference type="Proteomes" id="UP000276133">
    <property type="component" value="Unassembled WGS sequence"/>
</dbReference>
<evidence type="ECO:0000256" key="2">
    <source>
        <dbReference type="ARBA" id="ARBA00022670"/>
    </source>
</evidence>
<dbReference type="InterPro" id="IPR057032">
    <property type="entry name" value="MBTPS1_4th"/>
</dbReference>
<dbReference type="PANTHER" id="PTHR43806">
    <property type="entry name" value="PEPTIDASE S8"/>
    <property type="match status" value="1"/>
</dbReference>
<dbReference type="SUPFAM" id="SSF52743">
    <property type="entry name" value="Subtilisin-like"/>
    <property type="match status" value="1"/>
</dbReference>
<feature type="domain" description="Peptidase S8/S53" evidence="6">
    <location>
        <begin position="10"/>
        <end position="238"/>
    </location>
</feature>
<dbReference type="InterPro" id="IPR022398">
    <property type="entry name" value="Peptidase_S8_His-AS"/>
</dbReference>
<organism evidence="9 10">
    <name type="scientific">Brachionus plicatilis</name>
    <name type="common">Marine rotifer</name>
    <name type="synonym">Brachionus muelleri</name>
    <dbReference type="NCBI Taxonomy" id="10195"/>
    <lineage>
        <taxon>Eukaryota</taxon>
        <taxon>Metazoa</taxon>
        <taxon>Spiralia</taxon>
        <taxon>Gnathifera</taxon>
        <taxon>Rotifera</taxon>
        <taxon>Eurotatoria</taxon>
        <taxon>Monogononta</taxon>
        <taxon>Pseudotrocha</taxon>
        <taxon>Ploima</taxon>
        <taxon>Brachionidae</taxon>
        <taxon>Brachionus</taxon>
    </lineage>
</organism>
<dbReference type="PROSITE" id="PS51892">
    <property type="entry name" value="SUBTILASE"/>
    <property type="match status" value="1"/>
</dbReference>
<evidence type="ECO:0000256" key="5">
    <source>
        <dbReference type="PROSITE-ProRule" id="PRU01240"/>
    </source>
</evidence>
<dbReference type="EMBL" id="REGN01012313">
    <property type="protein sequence ID" value="RMZ96029.1"/>
    <property type="molecule type" value="Genomic_DNA"/>
</dbReference>
<name>A0A3M7PAM1_BRAPC</name>
<evidence type="ECO:0000313" key="9">
    <source>
        <dbReference type="EMBL" id="RMZ96029.1"/>
    </source>
</evidence>
<keyword evidence="4" id="KW-0720">Serine protease</keyword>
<proteinExistence type="inferred from homology"/>
<dbReference type="Pfam" id="PF23094">
    <property type="entry name" value="MBTPS1_3rd"/>
    <property type="match status" value="1"/>
</dbReference>
<comment type="caution">
    <text evidence="9">The sequence shown here is derived from an EMBL/GenBank/DDBJ whole genome shotgun (WGS) entry which is preliminary data.</text>
</comment>
<evidence type="ECO:0000256" key="3">
    <source>
        <dbReference type="ARBA" id="ARBA00022801"/>
    </source>
</evidence>
<dbReference type="InterPro" id="IPR036852">
    <property type="entry name" value="Peptidase_S8/S53_dom_sf"/>
</dbReference>
<evidence type="ECO:0000259" key="6">
    <source>
        <dbReference type="Pfam" id="PF00082"/>
    </source>
</evidence>
<dbReference type="Pfam" id="PF23090">
    <property type="entry name" value="MBTPS1_4th"/>
    <property type="match status" value="1"/>
</dbReference>
<dbReference type="Gene3D" id="3.40.50.200">
    <property type="entry name" value="Peptidase S8/S53 domain"/>
    <property type="match status" value="1"/>
</dbReference>
<dbReference type="OrthoDB" id="1740355at2759"/>
<dbReference type="GO" id="GO:0005794">
    <property type="term" value="C:Golgi apparatus"/>
    <property type="evidence" value="ECO:0007669"/>
    <property type="project" value="TreeGrafter"/>
</dbReference>
<keyword evidence="3" id="KW-0378">Hydrolase</keyword>
<reference evidence="9 10" key="1">
    <citation type="journal article" date="2018" name="Sci. Rep.">
        <title>Genomic signatures of local adaptation to the degree of environmental predictability in rotifers.</title>
        <authorList>
            <person name="Franch-Gras L."/>
            <person name="Hahn C."/>
            <person name="Garcia-Roger E.M."/>
            <person name="Carmona M.J."/>
            <person name="Serra M."/>
            <person name="Gomez A."/>
        </authorList>
    </citation>
    <scope>NUCLEOTIDE SEQUENCE [LARGE SCALE GENOMIC DNA]</scope>
    <source>
        <strain evidence="9">HYR1</strain>
    </source>
</reference>
<protein>
    <submittedName>
        <fullName evidence="9">Membrane-bound transcription factor site-1 protease</fullName>
    </submittedName>
</protein>
<evidence type="ECO:0000259" key="8">
    <source>
        <dbReference type="Pfam" id="PF23094"/>
    </source>
</evidence>
<dbReference type="PRINTS" id="PR00723">
    <property type="entry name" value="SUBTILISIN"/>
</dbReference>
<comment type="similarity">
    <text evidence="1 5">Belongs to the peptidase S8 family.</text>
</comment>
<dbReference type="InterPro" id="IPR000209">
    <property type="entry name" value="Peptidase_S8/S53_dom"/>
</dbReference>
<comment type="caution">
    <text evidence="5">Lacks conserved residue(s) required for the propagation of feature annotation.</text>
</comment>
<dbReference type="STRING" id="10195.A0A3M7PAM1"/>
<feature type="domain" description="MBTPS1 third" evidence="8">
    <location>
        <begin position="259"/>
        <end position="383"/>
    </location>
</feature>
<dbReference type="InterPro" id="IPR023828">
    <property type="entry name" value="Peptidase_S8_Ser-AS"/>
</dbReference>
<dbReference type="GO" id="GO:0006508">
    <property type="term" value="P:proteolysis"/>
    <property type="evidence" value="ECO:0007669"/>
    <property type="project" value="UniProtKB-KW"/>
</dbReference>
<dbReference type="AlphaFoldDB" id="A0A3M7PAM1"/>
<evidence type="ECO:0000259" key="7">
    <source>
        <dbReference type="Pfam" id="PF23090"/>
    </source>
</evidence>
<accession>A0A3M7PAM1</accession>
<evidence type="ECO:0000256" key="4">
    <source>
        <dbReference type="ARBA" id="ARBA00022825"/>
    </source>
</evidence>
<gene>
    <name evidence="9" type="ORF">BpHYR1_029368</name>
</gene>
<dbReference type="Pfam" id="PF00082">
    <property type="entry name" value="Peptidase_S8"/>
    <property type="match status" value="1"/>
</dbReference>